<evidence type="ECO:0000259" key="2">
    <source>
        <dbReference type="Pfam" id="PF08428"/>
    </source>
</evidence>
<feature type="domain" description="Rib" evidence="2">
    <location>
        <begin position="46"/>
        <end position="104"/>
    </location>
</feature>
<dbReference type="Pfam" id="PF08428">
    <property type="entry name" value="Rib"/>
    <property type="match status" value="2"/>
</dbReference>
<dbReference type="Proteomes" id="UP000216122">
    <property type="component" value="Unassembled WGS sequence"/>
</dbReference>
<reference evidence="4" key="1">
    <citation type="submission" date="2017-05" db="EMBL/GenBank/DDBJ databases">
        <authorList>
            <person name="Lin X.B."/>
            <person name="Stothard P."/>
            <person name="Tasseva G."/>
            <person name="Walter J."/>
        </authorList>
    </citation>
    <scope>NUCLEOTIDE SEQUENCE [LARGE SCALE GENOMIC DNA]</scope>
    <source>
        <strain evidence="4">103v</strain>
    </source>
</reference>
<feature type="compositionally biased region" description="Basic and acidic residues" evidence="1">
    <location>
        <begin position="1"/>
        <end position="21"/>
    </location>
</feature>
<feature type="non-terminal residue" evidence="3">
    <location>
        <position position="1"/>
    </location>
</feature>
<evidence type="ECO:0000256" key="1">
    <source>
        <dbReference type="SAM" id="MobiDB-lite"/>
    </source>
</evidence>
<evidence type="ECO:0000313" key="3">
    <source>
        <dbReference type="EMBL" id="OYT05604.1"/>
    </source>
</evidence>
<evidence type="ECO:0000313" key="4">
    <source>
        <dbReference type="Proteomes" id="UP000216122"/>
    </source>
</evidence>
<gene>
    <name evidence="3" type="ORF">CBG21_00010</name>
</gene>
<dbReference type="NCBIfam" id="TIGR02331">
    <property type="entry name" value="rib_alpha"/>
    <property type="match status" value="2"/>
</dbReference>
<reference evidence="3 4" key="2">
    <citation type="submission" date="2017-09" db="EMBL/GenBank/DDBJ databases">
        <title>Tripartite evolution among Lactobacillus johnsonii, Lactobacillus taiwanensis, Lactobacillus reuteri and their rodent host.</title>
        <authorList>
            <person name="Wang T."/>
            <person name="Knowles S."/>
            <person name="Cheng C."/>
        </authorList>
    </citation>
    <scope>NUCLEOTIDE SEQUENCE [LARGE SCALE GENOMIC DNA]</scope>
    <source>
        <strain evidence="3 4">103v</strain>
    </source>
</reference>
<protein>
    <recommendedName>
        <fullName evidence="2">Rib domain-containing protein</fullName>
    </recommendedName>
</protein>
<feature type="domain" description="Rib" evidence="2">
    <location>
        <begin position="1"/>
        <end position="42"/>
    </location>
</feature>
<organism evidence="3 4">
    <name type="scientific">Limosilactobacillus reuteri</name>
    <name type="common">Lactobacillus reuteri</name>
    <dbReference type="NCBI Taxonomy" id="1598"/>
    <lineage>
        <taxon>Bacteria</taxon>
        <taxon>Bacillati</taxon>
        <taxon>Bacillota</taxon>
        <taxon>Bacilli</taxon>
        <taxon>Lactobacillales</taxon>
        <taxon>Lactobacillaceae</taxon>
        <taxon>Limosilactobacillus</taxon>
    </lineage>
</organism>
<accession>A0A256VR20</accession>
<dbReference type="InterPro" id="IPR059115">
    <property type="entry name" value="Rib"/>
</dbReference>
<name>A0A256VR20_LIMRT</name>
<sequence>EGTKVEWKEPVDTMTPGHKEGTVVVTYPDGSSEEVTVPVKVGTDEQINTPEGQEIKVALNGTPDANAGIKNLDKLPEGTKVEWKEPVDTMTPGHKEGTVVVTYP</sequence>
<feature type="region of interest" description="Disordered" evidence="1">
    <location>
        <begin position="1"/>
        <end position="24"/>
    </location>
</feature>
<dbReference type="EMBL" id="NGQC01000003">
    <property type="protein sequence ID" value="OYT05604.1"/>
    <property type="molecule type" value="Genomic_DNA"/>
</dbReference>
<dbReference type="RefSeq" id="WP_263851172.1">
    <property type="nucleotide sequence ID" value="NZ_NGQC01000003.1"/>
</dbReference>
<comment type="caution">
    <text evidence="3">The sequence shown here is derived from an EMBL/GenBank/DDBJ whole genome shotgun (WGS) entry which is preliminary data.</text>
</comment>
<feature type="non-terminal residue" evidence="3">
    <location>
        <position position="104"/>
    </location>
</feature>
<proteinExistence type="predicted"/>
<dbReference type="InterPro" id="IPR012706">
    <property type="entry name" value="Rib_alpha_Esp_rpt"/>
</dbReference>
<dbReference type="AlphaFoldDB" id="A0A256VR20"/>